<dbReference type="EMBL" id="FXUV01000023">
    <property type="protein sequence ID" value="SMQ12509.1"/>
    <property type="molecule type" value="Genomic_DNA"/>
</dbReference>
<reference evidence="5" key="3">
    <citation type="submission" date="2017-06" db="EMBL/GenBank/DDBJ databases">
        <authorList>
            <person name="Laurent S."/>
        </authorList>
    </citation>
    <scope>NUCLEOTIDE SEQUENCE [LARGE SCALE GENOMIC DNA]</scope>
</reference>
<accession>A0A238TBJ8</accession>
<dbReference type="InterPro" id="IPR035093">
    <property type="entry name" value="RelE/ParE_toxin_dom_sf"/>
</dbReference>
<proteinExistence type="inferred from homology"/>
<organism evidence="4 5">
    <name type="scientific">Kingella negevensis</name>
    <dbReference type="NCBI Taxonomy" id="1522312"/>
    <lineage>
        <taxon>Bacteria</taxon>
        <taxon>Pseudomonadati</taxon>
        <taxon>Pseudomonadota</taxon>
        <taxon>Betaproteobacteria</taxon>
        <taxon>Neisseriales</taxon>
        <taxon>Neisseriaceae</taxon>
        <taxon>Kingella</taxon>
    </lineage>
</organism>
<sequence length="94" mass="10867">MLPIEWNARASDDLLEIVAYIAQENLPVAIKMRERLETVVLQLAQMPYMFPMSSRVKGLRELVAHPNYIILYRVLADKVEIVAIVHARQNLPRI</sequence>
<dbReference type="OrthoDB" id="9798046at2"/>
<evidence type="ECO:0000256" key="2">
    <source>
        <dbReference type="ARBA" id="ARBA00022649"/>
    </source>
</evidence>
<dbReference type="Gene3D" id="3.30.2310.20">
    <property type="entry name" value="RelE-like"/>
    <property type="match status" value="1"/>
</dbReference>
<keyword evidence="5" id="KW-1185">Reference proteome</keyword>
<keyword evidence="2" id="KW-1277">Toxin-antitoxin system</keyword>
<protein>
    <submittedName>
        <fullName evidence="4">Toxin RelE4</fullName>
    </submittedName>
</protein>
<dbReference type="PANTHER" id="PTHR33755:SF6">
    <property type="entry name" value="PLASMID STABILIZATION SYSTEM PROTEIN"/>
    <property type="match status" value="1"/>
</dbReference>
<reference evidence="3" key="1">
    <citation type="submission" date="2017-05" db="EMBL/GenBank/DDBJ databases">
        <authorList>
            <person name="Song R."/>
            <person name="Chenine A.L."/>
            <person name="Ruprecht R.M."/>
        </authorList>
    </citation>
    <scope>NUCLEOTIDE SEQUENCE</scope>
    <source>
        <strain evidence="3">Kingella_eburonensis</strain>
    </source>
</reference>
<evidence type="ECO:0000313" key="5">
    <source>
        <dbReference type="Proteomes" id="UP000215450"/>
    </source>
</evidence>
<evidence type="ECO:0000256" key="1">
    <source>
        <dbReference type="ARBA" id="ARBA00006226"/>
    </source>
</evidence>
<dbReference type="RefSeq" id="WP_095062688.1">
    <property type="nucleotide sequence ID" value="NZ_FXUV02000026.1"/>
</dbReference>
<gene>
    <name evidence="4" type="primary">relE4</name>
    <name evidence="4" type="ORF">KEBURONENSIS_01365</name>
    <name evidence="3" type="ORF">KEBURONENSIS_01410</name>
</gene>
<dbReference type="Pfam" id="PF05016">
    <property type="entry name" value="ParE_toxin"/>
    <property type="match status" value="1"/>
</dbReference>
<dbReference type="AlphaFoldDB" id="A0A238TBJ8"/>
<evidence type="ECO:0000313" key="3">
    <source>
        <dbReference type="EMBL" id="SMQ12509.1"/>
    </source>
</evidence>
<comment type="similarity">
    <text evidence="1">Belongs to the RelE toxin family.</text>
</comment>
<dbReference type="PANTHER" id="PTHR33755">
    <property type="entry name" value="TOXIN PARE1-RELATED"/>
    <property type="match status" value="1"/>
</dbReference>
<reference evidence="4" key="2">
    <citation type="submission" date="2017-06" db="EMBL/GenBank/DDBJ databases">
        <authorList>
            <person name="Kim H.J."/>
            <person name="Triplett B.A."/>
        </authorList>
    </citation>
    <scope>NUCLEOTIDE SEQUENCE [LARGE SCALE GENOMIC DNA]</scope>
    <source>
        <strain evidence="4">Kingella_eburonensis</strain>
    </source>
</reference>
<dbReference type="STRING" id="1522312.GCA_900177895_00821"/>
<dbReference type="InterPro" id="IPR007712">
    <property type="entry name" value="RelE/ParE_toxin"/>
</dbReference>
<name>A0A238TBJ8_9NEIS</name>
<dbReference type="EMBL" id="FXUV02000026">
    <property type="protein sequence ID" value="SNB70632.1"/>
    <property type="molecule type" value="Genomic_DNA"/>
</dbReference>
<evidence type="ECO:0000313" key="4">
    <source>
        <dbReference type="EMBL" id="SNB70632.1"/>
    </source>
</evidence>
<dbReference type="Proteomes" id="UP000215450">
    <property type="component" value="Unassembled WGS sequence"/>
</dbReference>
<dbReference type="InterPro" id="IPR051803">
    <property type="entry name" value="TA_system_RelE-like_toxin"/>
</dbReference>
<dbReference type="NCBIfam" id="TIGR02385">
    <property type="entry name" value="RelE_StbE"/>
    <property type="match status" value="1"/>
</dbReference>